<dbReference type="CDD" id="cd06587">
    <property type="entry name" value="VOC"/>
    <property type="match status" value="1"/>
</dbReference>
<name>A0A7H0VGY4_9FLAO</name>
<dbReference type="SUPFAM" id="SSF54593">
    <property type="entry name" value="Glyoxalase/Bleomycin resistance protein/Dihydroxybiphenyl dioxygenase"/>
    <property type="match status" value="1"/>
</dbReference>
<dbReference type="InterPro" id="IPR037523">
    <property type="entry name" value="VOC_core"/>
</dbReference>
<dbReference type="InterPro" id="IPR052164">
    <property type="entry name" value="Anthracycline_SecMetBiosynth"/>
</dbReference>
<proteinExistence type="predicted"/>
<gene>
    <name evidence="2" type="ORF">H4K34_03825</name>
</gene>
<dbReference type="KEGG" id="chyd:H4K34_03825"/>
<protein>
    <submittedName>
        <fullName evidence="2">VOC family protein</fullName>
    </submittedName>
</protein>
<dbReference type="EMBL" id="CP060139">
    <property type="protein sequence ID" value="QNR24982.1"/>
    <property type="molecule type" value="Genomic_DNA"/>
</dbReference>
<dbReference type="RefSeq" id="WP_210759508.1">
    <property type="nucleotide sequence ID" value="NZ_CP060139.1"/>
</dbReference>
<feature type="domain" description="VOC" evidence="1">
    <location>
        <begin position="6"/>
        <end position="122"/>
    </location>
</feature>
<dbReference type="Gene3D" id="3.10.180.10">
    <property type="entry name" value="2,3-Dihydroxybiphenyl 1,2-Dioxygenase, domain 1"/>
    <property type="match status" value="1"/>
</dbReference>
<dbReference type="PROSITE" id="PS51819">
    <property type="entry name" value="VOC"/>
    <property type="match status" value="1"/>
</dbReference>
<reference evidence="2 3" key="1">
    <citation type="submission" date="2020-08" db="EMBL/GenBank/DDBJ databases">
        <title>Croceimicrobium hydrocarbonivorans gen. nov., sp. nov., a novel marine bacterium isolated from a bacterial consortium that degrades polyethylene terephthalate.</title>
        <authorList>
            <person name="Liu R."/>
        </authorList>
    </citation>
    <scope>NUCLEOTIDE SEQUENCE [LARGE SCALE GENOMIC DNA]</scope>
    <source>
        <strain evidence="2 3">A20-9</strain>
    </source>
</reference>
<sequence length="124" mass="14361">MKKVTGIGGIFFKSKDPESLKAWYQKHLGFSTDPYGVKFDWKDDSEAENGYTLWSPFPETTDYFKPSQKDFMINFRVDDLEALVAELKKDGVELIDEIATYDYGKFVHLLDPEGHSIELWEPIN</sequence>
<dbReference type="AlphaFoldDB" id="A0A7H0VGY4"/>
<evidence type="ECO:0000313" key="2">
    <source>
        <dbReference type="EMBL" id="QNR24982.1"/>
    </source>
</evidence>
<evidence type="ECO:0000259" key="1">
    <source>
        <dbReference type="PROSITE" id="PS51819"/>
    </source>
</evidence>
<keyword evidence="3" id="KW-1185">Reference proteome</keyword>
<evidence type="ECO:0000313" key="3">
    <source>
        <dbReference type="Proteomes" id="UP000516305"/>
    </source>
</evidence>
<dbReference type="PANTHER" id="PTHR33993">
    <property type="entry name" value="GLYOXALASE-RELATED"/>
    <property type="match status" value="1"/>
</dbReference>
<dbReference type="PANTHER" id="PTHR33993:SF5">
    <property type="entry name" value="GLYOXALASE"/>
    <property type="match status" value="1"/>
</dbReference>
<dbReference type="Proteomes" id="UP000516305">
    <property type="component" value="Chromosome"/>
</dbReference>
<dbReference type="Pfam" id="PF00903">
    <property type="entry name" value="Glyoxalase"/>
    <property type="match status" value="1"/>
</dbReference>
<dbReference type="InterPro" id="IPR029068">
    <property type="entry name" value="Glyas_Bleomycin-R_OHBP_Dase"/>
</dbReference>
<accession>A0A7H0VGY4</accession>
<organism evidence="2 3">
    <name type="scientific">Croceimicrobium hydrocarbonivorans</name>
    <dbReference type="NCBI Taxonomy" id="2761580"/>
    <lineage>
        <taxon>Bacteria</taxon>
        <taxon>Pseudomonadati</taxon>
        <taxon>Bacteroidota</taxon>
        <taxon>Flavobacteriia</taxon>
        <taxon>Flavobacteriales</taxon>
        <taxon>Owenweeksiaceae</taxon>
        <taxon>Croceimicrobium</taxon>
    </lineage>
</organism>
<dbReference type="InterPro" id="IPR004360">
    <property type="entry name" value="Glyas_Fos-R_dOase_dom"/>
</dbReference>